<organism evidence="2 3">
    <name type="scientific">Actinocorallia libanotica</name>
    <dbReference type="NCBI Taxonomy" id="46162"/>
    <lineage>
        <taxon>Bacteria</taxon>
        <taxon>Bacillati</taxon>
        <taxon>Actinomycetota</taxon>
        <taxon>Actinomycetes</taxon>
        <taxon>Streptosporangiales</taxon>
        <taxon>Thermomonosporaceae</taxon>
        <taxon>Actinocorallia</taxon>
    </lineage>
</organism>
<evidence type="ECO:0008006" key="4">
    <source>
        <dbReference type="Google" id="ProtNLM"/>
    </source>
</evidence>
<keyword evidence="1" id="KW-0732">Signal</keyword>
<accession>A0ABN1Q5F4</accession>
<comment type="caution">
    <text evidence="2">The sequence shown here is derived from an EMBL/GenBank/DDBJ whole genome shotgun (WGS) entry which is preliminary data.</text>
</comment>
<dbReference type="EMBL" id="BAAAHH010000001">
    <property type="protein sequence ID" value="GAA0937724.1"/>
    <property type="molecule type" value="Genomic_DNA"/>
</dbReference>
<evidence type="ECO:0000256" key="1">
    <source>
        <dbReference type="SAM" id="SignalP"/>
    </source>
</evidence>
<evidence type="ECO:0000313" key="3">
    <source>
        <dbReference type="Proteomes" id="UP001500665"/>
    </source>
</evidence>
<feature type="chain" id="PRO_5046491830" description="Ig-like domain-containing protein" evidence="1">
    <location>
        <begin position="27"/>
        <end position="187"/>
    </location>
</feature>
<evidence type="ECO:0000313" key="2">
    <source>
        <dbReference type="EMBL" id="GAA0937724.1"/>
    </source>
</evidence>
<reference evidence="2 3" key="1">
    <citation type="journal article" date="2019" name="Int. J. Syst. Evol. Microbiol.">
        <title>The Global Catalogue of Microorganisms (GCM) 10K type strain sequencing project: providing services to taxonomists for standard genome sequencing and annotation.</title>
        <authorList>
            <consortium name="The Broad Institute Genomics Platform"/>
            <consortium name="The Broad Institute Genome Sequencing Center for Infectious Disease"/>
            <person name="Wu L."/>
            <person name="Ma J."/>
        </authorList>
    </citation>
    <scope>NUCLEOTIDE SEQUENCE [LARGE SCALE GENOMIC DNA]</scope>
    <source>
        <strain evidence="2 3">JCM 10696</strain>
    </source>
</reference>
<dbReference type="Proteomes" id="UP001500665">
    <property type="component" value="Unassembled WGS sequence"/>
</dbReference>
<proteinExistence type="predicted"/>
<gene>
    <name evidence="2" type="ORF">GCM10009550_04770</name>
</gene>
<feature type="signal peptide" evidence="1">
    <location>
        <begin position="1"/>
        <end position="26"/>
    </location>
</feature>
<dbReference type="RefSeq" id="WP_344236149.1">
    <property type="nucleotide sequence ID" value="NZ_BAAAHH010000001.1"/>
</dbReference>
<keyword evidence="3" id="KW-1185">Reference proteome</keyword>
<name>A0ABN1Q5F4_9ACTN</name>
<sequence>MRIVRALAVLFTAMMTALMFGGPASATTIGNHGGWLAVALASQGCAPVAMEGTVAASGSPVTVSNTFFPGTCSGGLAITVSGGSFTYVGGTWDGNATLPAVFSMTSPAPCSYSATIPARLYNGTNSSRPYPLNNHLQLEFDTTAVLTKISGSFLCPSTTNMVFDAVYQVRGWNSSTNLYDRTMTIAP</sequence>
<protein>
    <recommendedName>
        <fullName evidence="4">Ig-like domain-containing protein</fullName>
    </recommendedName>
</protein>